<dbReference type="InterPro" id="IPR004358">
    <property type="entry name" value="Sig_transdc_His_kin-like_C"/>
</dbReference>
<feature type="modified residue" description="4-aspartylphosphate" evidence="7">
    <location>
        <position position="1102"/>
    </location>
</feature>
<dbReference type="InterPro" id="IPR003594">
    <property type="entry name" value="HATPase_dom"/>
</dbReference>
<dbReference type="Pfam" id="PF02518">
    <property type="entry name" value="HATPase_c"/>
    <property type="match status" value="1"/>
</dbReference>
<dbReference type="SUPFAM" id="SSF47384">
    <property type="entry name" value="Homodimeric domain of signal transducing histidine kinase"/>
    <property type="match status" value="1"/>
</dbReference>
<dbReference type="PROSITE" id="PS50109">
    <property type="entry name" value="HIS_KIN"/>
    <property type="match status" value="1"/>
</dbReference>
<dbReference type="InterPro" id="IPR018062">
    <property type="entry name" value="HTH_AraC-typ_CS"/>
</dbReference>
<dbReference type="Gene3D" id="3.40.50.2300">
    <property type="match status" value="1"/>
</dbReference>
<dbReference type="Gene3D" id="3.30.565.10">
    <property type="entry name" value="Histidine kinase-like ATPase, C-terminal domain"/>
    <property type="match status" value="1"/>
</dbReference>
<feature type="domain" description="Response regulatory" evidence="10">
    <location>
        <begin position="1054"/>
        <end position="1169"/>
    </location>
</feature>
<name>A0A923PJY6_9BACT</name>
<dbReference type="Pfam" id="PF12833">
    <property type="entry name" value="HTH_18"/>
    <property type="match status" value="1"/>
</dbReference>
<dbReference type="Proteomes" id="UP000650081">
    <property type="component" value="Unassembled WGS sequence"/>
</dbReference>
<dbReference type="SMART" id="SM00448">
    <property type="entry name" value="REC"/>
    <property type="match status" value="1"/>
</dbReference>
<evidence type="ECO:0000259" key="8">
    <source>
        <dbReference type="PROSITE" id="PS01124"/>
    </source>
</evidence>
<keyword evidence="12" id="KW-1185">Reference proteome</keyword>
<gene>
    <name evidence="11" type="ORF">H9S92_14920</name>
</gene>
<comment type="catalytic activity">
    <reaction evidence="1">
        <text>ATP + protein L-histidine = ADP + protein N-phospho-L-histidine.</text>
        <dbReference type="EC" id="2.7.13.3"/>
    </reaction>
</comment>
<dbReference type="Gene3D" id="1.10.287.130">
    <property type="match status" value="1"/>
</dbReference>
<dbReference type="Gene3D" id="2.60.40.10">
    <property type="entry name" value="Immunoglobulins"/>
    <property type="match status" value="1"/>
</dbReference>
<feature type="domain" description="HTH araC/xylS-type" evidence="8">
    <location>
        <begin position="1201"/>
        <end position="1300"/>
    </location>
</feature>
<dbReference type="SUPFAM" id="SSF55874">
    <property type="entry name" value="ATPase domain of HSP90 chaperone/DNA topoisomerase II/histidine kinase"/>
    <property type="match status" value="1"/>
</dbReference>
<evidence type="ECO:0000256" key="4">
    <source>
        <dbReference type="ARBA" id="ARBA00023015"/>
    </source>
</evidence>
<dbReference type="SUPFAM" id="SSF63829">
    <property type="entry name" value="Calcium-dependent phosphotriesterase"/>
    <property type="match status" value="2"/>
</dbReference>
<keyword evidence="5" id="KW-0238">DNA-binding</keyword>
<dbReference type="InterPro" id="IPR001789">
    <property type="entry name" value="Sig_transdc_resp-reg_receiver"/>
</dbReference>
<dbReference type="SUPFAM" id="SSF52172">
    <property type="entry name" value="CheY-like"/>
    <property type="match status" value="1"/>
</dbReference>
<evidence type="ECO:0000256" key="1">
    <source>
        <dbReference type="ARBA" id="ARBA00000085"/>
    </source>
</evidence>
<accession>A0A923PJY6</accession>
<dbReference type="PROSITE" id="PS01124">
    <property type="entry name" value="HTH_ARAC_FAMILY_2"/>
    <property type="match status" value="1"/>
</dbReference>
<dbReference type="Gene3D" id="2.130.10.10">
    <property type="entry name" value="YVTN repeat-like/Quinoprotein amine dehydrogenase"/>
    <property type="match status" value="3"/>
</dbReference>
<dbReference type="GO" id="GO:0000155">
    <property type="term" value="F:phosphorelay sensor kinase activity"/>
    <property type="evidence" value="ECO:0007669"/>
    <property type="project" value="InterPro"/>
</dbReference>
<dbReference type="SUPFAM" id="SSF46689">
    <property type="entry name" value="Homeodomain-like"/>
    <property type="match status" value="1"/>
</dbReference>
<evidence type="ECO:0000256" key="3">
    <source>
        <dbReference type="ARBA" id="ARBA00022553"/>
    </source>
</evidence>
<dbReference type="SMART" id="SM00342">
    <property type="entry name" value="HTH_ARAC"/>
    <property type="match status" value="1"/>
</dbReference>
<evidence type="ECO:0000259" key="9">
    <source>
        <dbReference type="PROSITE" id="PS50109"/>
    </source>
</evidence>
<dbReference type="Gene3D" id="1.10.10.60">
    <property type="entry name" value="Homeodomain-like"/>
    <property type="match status" value="1"/>
</dbReference>
<dbReference type="PANTHER" id="PTHR43547:SF2">
    <property type="entry name" value="HYBRID SIGNAL TRANSDUCTION HISTIDINE KINASE C"/>
    <property type="match status" value="1"/>
</dbReference>
<comment type="caution">
    <text evidence="11">The sequence shown here is derived from an EMBL/GenBank/DDBJ whole genome shotgun (WGS) entry which is preliminary data.</text>
</comment>
<evidence type="ECO:0000256" key="6">
    <source>
        <dbReference type="ARBA" id="ARBA00023163"/>
    </source>
</evidence>
<dbReference type="PRINTS" id="PR00344">
    <property type="entry name" value="BCTRLSENSOR"/>
</dbReference>
<dbReference type="EMBL" id="JACSIT010000138">
    <property type="protein sequence ID" value="MBC6995462.1"/>
    <property type="molecule type" value="Genomic_DNA"/>
</dbReference>
<dbReference type="InterPro" id="IPR003661">
    <property type="entry name" value="HisK_dim/P_dom"/>
</dbReference>
<keyword evidence="4" id="KW-0805">Transcription regulation</keyword>
<dbReference type="InterPro" id="IPR036097">
    <property type="entry name" value="HisK_dim/P_sf"/>
</dbReference>
<keyword evidence="6" id="KW-0804">Transcription</keyword>
<feature type="domain" description="Histidine kinase" evidence="9">
    <location>
        <begin position="805"/>
        <end position="1023"/>
    </location>
</feature>
<dbReference type="InterPro" id="IPR013783">
    <property type="entry name" value="Ig-like_fold"/>
</dbReference>
<evidence type="ECO:0000256" key="2">
    <source>
        <dbReference type="ARBA" id="ARBA00012438"/>
    </source>
</evidence>
<dbReference type="CDD" id="cd00082">
    <property type="entry name" value="HisKA"/>
    <property type="match status" value="1"/>
</dbReference>
<dbReference type="PROSITE" id="PS50110">
    <property type="entry name" value="RESPONSE_REGULATORY"/>
    <property type="match status" value="1"/>
</dbReference>
<evidence type="ECO:0000256" key="5">
    <source>
        <dbReference type="ARBA" id="ARBA00023125"/>
    </source>
</evidence>
<dbReference type="SMART" id="SM00388">
    <property type="entry name" value="HisKA"/>
    <property type="match status" value="1"/>
</dbReference>
<dbReference type="SMART" id="SM00387">
    <property type="entry name" value="HATPase_c"/>
    <property type="match status" value="1"/>
</dbReference>
<dbReference type="InterPro" id="IPR036890">
    <property type="entry name" value="HATPase_C_sf"/>
</dbReference>
<dbReference type="EC" id="2.7.13.3" evidence="2"/>
<dbReference type="InterPro" id="IPR005467">
    <property type="entry name" value="His_kinase_dom"/>
</dbReference>
<evidence type="ECO:0000256" key="7">
    <source>
        <dbReference type="PROSITE-ProRule" id="PRU00169"/>
    </source>
</evidence>
<evidence type="ECO:0000259" key="10">
    <source>
        <dbReference type="PROSITE" id="PS50110"/>
    </source>
</evidence>
<evidence type="ECO:0000313" key="11">
    <source>
        <dbReference type="EMBL" id="MBC6995462.1"/>
    </source>
</evidence>
<dbReference type="InterPro" id="IPR011006">
    <property type="entry name" value="CheY-like_superfamily"/>
</dbReference>
<reference evidence="11" key="1">
    <citation type="submission" date="2020-08" db="EMBL/GenBank/DDBJ databases">
        <title>Lewinella bacteria from marine environments.</title>
        <authorList>
            <person name="Zhong Y."/>
        </authorList>
    </citation>
    <scope>NUCLEOTIDE SEQUENCE</scope>
    <source>
        <strain evidence="11">KCTC 42187</strain>
    </source>
</reference>
<dbReference type="CDD" id="cd17574">
    <property type="entry name" value="REC_OmpR"/>
    <property type="match status" value="1"/>
</dbReference>
<dbReference type="InterPro" id="IPR015943">
    <property type="entry name" value="WD40/YVTN_repeat-like_dom_sf"/>
</dbReference>
<evidence type="ECO:0000313" key="12">
    <source>
        <dbReference type="Proteomes" id="UP000650081"/>
    </source>
</evidence>
<dbReference type="Pfam" id="PF00512">
    <property type="entry name" value="HisKA"/>
    <property type="match status" value="1"/>
</dbReference>
<dbReference type="GO" id="GO:0043565">
    <property type="term" value="F:sequence-specific DNA binding"/>
    <property type="evidence" value="ECO:0007669"/>
    <property type="project" value="InterPro"/>
</dbReference>
<organism evidence="11 12">
    <name type="scientific">Neolewinella lacunae</name>
    <dbReference type="NCBI Taxonomy" id="1517758"/>
    <lineage>
        <taxon>Bacteria</taxon>
        <taxon>Pseudomonadati</taxon>
        <taxon>Bacteroidota</taxon>
        <taxon>Saprospiria</taxon>
        <taxon>Saprospirales</taxon>
        <taxon>Lewinellaceae</taxon>
        <taxon>Neolewinella</taxon>
    </lineage>
</organism>
<proteinExistence type="predicted"/>
<dbReference type="SUPFAM" id="SSF63825">
    <property type="entry name" value="YWTD domain"/>
    <property type="match status" value="1"/>
</dbReference>
<sequence>MCSAFALAVLPVCAQLPHTYFWPYTSDDGLGGQTLNDVFVDRQGYLWSGGYSGLHRFDGYDFVPFPADLTDSLALSHDLVSHLCEDGTGQLWVGTKVGLNRYERRSGTFRRYFAKPDDPQQLPDDDIMTVAPYGPDGLLVATLRGLREYRAATDDFAPVEHLADSLFYCLRTDLPGFRILGGNNFTVTGIDAAGEPVHIPCAGPNRIAGVHALVHFGGQIYAGTSEGLFRLDVAAGRAENVFPADHPLRNAFVKDLSVYQGRLWAATRGLGLFSYDPAGGVRRFLPREDGSNGLLDAHNRALATDPQGNLWIGGFRGLNRYRTSAGLQWYRYPAANPASNQLLMMGLGSAGEFLTYRRLDGLTISPAVGTASQAAPFPLNEYWIDKDLNDIYTDRSGTTWLPRGNDGLYRYRAGRWLPPVGTPAMTQTRLSCIAEDLRQDGIYWLGTEAGLLRYDLAANAARFFLPADFDKTVVTAVAPAADGRVWLAIGGYYGARIAHFDPADGTFTFLPTPPGLDALGSSGRVLQFSWEDETTLWALSSNGLQRIATDAGTSTWFGQREGLPAGVLRSFALDQRGDFWIGTDLFIHRFRPGQGAGLRLPLPPGAHVIDRTALVAPGGQVYFGTFNGLVTFHPDSVGQDLRFAPLVVHEVSANGHRVNLPEERADDHYLALRKGERVLRLNFSALAYDAQGAYRYAYRRAEESDAWQALGTGRSLTISDLPPGVTRLELRSDDGRGNWNPKTLALAIEVPPYWYEIKKVRIGLALFFFLLLLLAGRSILRRRLERQRHEQLLALDEFKSRVFTNLTHEFRTPLTLILGPAKRLRARATELADPTLGREARRIVRQGQRLLALINQVLDLRKLEEGRLEVEPEPTDLDQFLADLSEGFRDEAQQLGITLTYYGAEEGEIGNCWIDQPKVESILTNLLGNALKFTPAGGRVTVSLVHHPGRWSVTVADNGKGIPEAYQEAIFERFGRVPGKEASGTGIGLAVVRELTELLQGKITLESRPGEGTSFQLDFPLHPAGQPARPPAAPPVSEVAAAVEVPAPPHDRPLVLIVEDQAEVAAYLRESLAAQYRTLVASDGAAGLDIAFQEIPDLVVSDVMMPRLNGLQLCARLKADRRTSHLPVLLLTAKSAEEHRLEGLERGADAYLTKPFNERELHLRLRNLLHLRDRAAAHLREQLLVPAARPGPAPAEADWLEEVRQLILARLDDASLGGADLERHLGMSRSQLQRKLQSTLGLSPSRLINQFRLEAAARRLRSSNDPVSDIAYACGFQDPSYFGRKFREHYGVSPKEYREGTAKNN</sequence>
<dbReference type="PANTHER" id="PTHR43547">
    <property type="entry name" value="TWO-COMPONENT HISTIDINE KINASE"/>
    <property type="match status" value="1"/>
</dbReference>
<keyword evidence="3 7" id="KW-0597">Phosphoprotein</keyword>
<dbReference type="InterPro" id="IPR009057">
    <property type="entry name" value="Homeodomain-like_sf"/>
</dbReference>
<dbReference type="CDD" id="cd00075">
    <property type="entry name" value="HATPase"/>
    <property type="match status" value="1"/>
</dbReference>
<protein>
    <recommendedName>
        <fullName evidence="2">histidine kinase</fullName>
        <ecNumber evidence="2">2.7.13.3</ecNumber>
    </recommendedName>
</protein>
<dbReference type="Pfam" id="PF00072">
    <property type="entry name" value="Response_reg"/>
    <property type="match status" value="1"/>
</dbReference>
<dbReference type="InterPro" id="IPR018060">
    <property type="entry name" value="HTH_AraC"/>
</dbReference>
<dbReference type="GO" id="GO:0003700">
    <property type="term" value="F:DNA-binding transcription factor activity"/>
    <property type="evidence" value="ECO:0007669"/>
    <property type="project" value="InterPro"/>
</dbReference>
<dbReference type="RefSeq" id="WP_187467497.1">
    <property type="nucleotide sequence ID" value="NZ_JACSIT010000138.1"/>
</dbReference>
<dbReference type="PROSITE" id="PS00041">
    <property type="entry name" value="HTH_ARAC_FAMILY_1"/>
    <property type="match status" value="1"/>
</dbReference>